<dbReference type="SUPFAM" id="SSF51735">
    <property type="entry name" value="NAD(P)-binding Rossmann-fold domains"/>
    <property type="match status" value="1"/>
</dbReference>
<accession>A0A8H8S3C7</accession>
<comment type="caution">
    <text evidence="2">The sequence shown here is derived from an EMBL/GenBank/DDBJ whole genome shotgun (WGS) entry which is preliminary data.</text>
</comment>
<dbReference type="InterPro" id="IPR050700">
    <property type="entry name" value="YIM1/Zinc_Alcohol_DH_Fams"/>
</dbReference>
<dbReference type="InterPro" id="IPR036291">
    <property type="entry name" value="NAD(P)-bd_dom_sf"/>
</dbReference>
<name>A0A8H8S3C7_9HELO</name>
<dbReference type="InterPro" id="IPR013149">
    <property type="entry name" value="ADH-like_C"/>
</dbReference>
<feature type="domain" description="Alcohol dehydrogenase-like C-terminal" evidence="1">
    <location>
        <begin position="45"/>
        <end position="110"/>
    </location>
</feature>
<proteinExistence type="predicted"/>
<protein>
    <submittedName>
        <fullName evidence="2">Zinc-type alcohol dehydrogenase-like protein</fullName>
    </submittedName>
</protein>
<evidence type="ECO:0000313" key="2">
    <source>
        <dbReference type="EMBL" id="TVY47239.1"/>
    </source>
</evidence>
<evidence type="ECO:0000259" key="1">
    <source>
        <dbReference type="Pfam" id="PF00107"/>
    </source>
</evidence>
<dbReference type="Pfam" id="PF00107">
    <property type="entry name" value="ADH_zinc_N"/>
    <property type="match status" value="1"/>
</dbReference>
<dbReference type="Gene3D" id="3.40.50.720">
    <property type="entry name" value="NAD(P)-binding Rossmann-like Domain"/>
    <property type="match status" value="1"/>
</dbReference>
<organism evidence="2 3">
    <name type="scientific">Lachnellula occidentalis</name>
    <dbReference type="NCBI Taxonomy" id="215460"/>
    <lineage>
        <taxon>Eukaryota</taxon>
        <taxon>Fungi</taxon>
        <taxon>Dikarya</taxon>
        <taxon>Ascomycota</taxon>
        <taxon>Pezizomycotina</taxon>
        <taxon>Leotiomycetes</taxon>
        <taxon>Helotiales</taxon>
        <taxon>Lachnaceae</taxon>
        <taxon>Lachnellula</taxon>
    </lineage>
</organism>
<gene>
    <name evidence="2" type="ORF">LOCC1_G004374</name>
</gene>
<dbReference type="GO" id="GO:0005739">
    <property type="term" value="C:mitochondrion"/>
    <property type="evidence" value="ECO:0007669"/>
    <property type="project" value="TreeGrafter"/>
</dbReference>
<sequence length="124" mass="13348">MGLSDLDRYDQELFCQSIPVLTALHCIAPYVKEGFKVVINGASGGTGTFGIQIAKIMECTVTAICSGANVELCKSLGADNVIDYKSNDVIQELKKGGLQYDLIIDNVAVGGSIYTESHHYLKET</sequence>
<dbReference type="EMBL" id="QGMI01000103">
    <property type="protein sequence ID" value="TVY47239.1"/>
    <property type="molecule type" value="Genomic_DNA"/>
</dbReference>
<dbReference type="AlphaFoldDB" id="A0A8H8S3C7"/>
<dbReference type="Proteomes" id="UP000443090">
    <property type="component" value="Unassembled WGS sequence"/>
</dbReference>
<dbReference type="PANTHER" id="PTHR11695">
    <property type="entry name" value="ALCOHOL DEHYDROGENASE RELATED"/>
    <property type="match status" value="1"/>
</dbReference>
<reference evidence="2 3" key="1">
    <citation type="submission" date="2018-05" db="EMBL/GenBank/DDBJ databases">
        <title>Genome sequencing and assembly of the regulated plant pathogen Lachnellula willkommii and related sister species for the development of diagnostic species identification markers.</title>
        <authorList>
            <person name="Giroux E."/>
            <person name="Bilodeau G."/>
        </authorList>
    </citation>
    <scope>NUCLEOTIDE SEQUENCE [LARGE SCALE GENOMIC DNA]</scope>
    <source>
        <strain evidence="2 3">CBS 160.35</strain>
    </source>
</reference>
<evidence type="ECO:0000313" key="3">
    <source>
        <dbReference type="Proteomes" id="UP000443090"/>
    </source>
</evidence>
<dbReference type="PANTHER" id="PTHR11695:SF294">
    <property type="entry name" value="RETICULON-4-INTERACTING PROTEIN 1, MITOCHONDRIAL"/>
    <property type="match status" value="1"/>
</dbReference>
<dbReference type="OrthoDB" id="3464454at2759"/>
<keyword evidence="3" id="KW-1185">Reference proteome</keyword>